<dbReference type="EMBL" id="CP030840">
    <property type="protein sequence ID" value="AXC13653.1"/>
    <property type="molecule type" value="Genomic_DNA"/>
</dbReference>
<sequence length="38" mass="4310">MEEEELNQPSLVFTAHVEALAVCAPTRERRDQTPAIWA</sequence>
<protein>
    <submittedName>
        <fullName evidence="1">Uncharacterized protein</fullName>
    </submittedName>
</protein>
<dbReference type="KEGG" id="abas:ACPOL_4380"/>
<evidence type="ECO:0000313" key="2">
    <source>
        <dbReference type="Proteomes" id="UP000253606"/>
    </source>
</evidence>
<evidence type="ECO:0000313" key="1">
    <source>
        <dbReference type="EMBL" id="AXC13653.1"/>
    </source>
</evidence>
<organism evidence="1 2">
    <name type="scientific">Acidisarcina polymorpha</name>
    <dbReference type="NCBI Taxonomy" id="2211140"/>
    <lineage>
        <taxon>Bacteria</taxon>
        <taxon>Pseudomonadati</taxon>
        <taxon>Acidobacteriota</taxon>
        <taxon>Terriglobia</taxon>
        <taxon>Terriglobales</taxon>
        <taxon>Acidobacteriaceae</taxon>
        <taxon>Acidisarcina</taxon>
    </lineage>
</organism>
<gene>
    <name evidence="1" type="ORF">ACPOL_4380</name>
</gene>
<dbReference type="Proteomes" id="UP000253606">
    <property type="component" value="Chromosome"/>
</dbReference>
<reference evidence="1 2" key="1">
    <citation type="journal article" date="2018" name="Front. Microbiol.">
        <title>Hydrolytic Capabilities as a Key to Environmental Success: Chitinolytic and Cellulolytic Acidobacteria From Acidic Sub-arctic Soils and Boreal Peatlands.</title>
        <authorList>
            <person name="Belova S.E."/>
            <person name="Ravin N.V."/>
            <person name="Pankratov T.A."/>
            <person name="Rakitin A.L."/>
            <person name="Ivanova A.A."/>
            <person name="Beletsky A.V."/>
            <person name="Mardanov A.V."/>
            <person name="Sinninghe Damste J.S."/>
            <person name="Dedysh S.N."/>
        </authorList>
    </citation>
    <scope>NUCLEOTIDE SEQUENCE [LARGE SCALE GENOMIC DNA]</scope>
    <source>
        <strain evidence="1 2">SBC82</strain>
    </source>
</reference>
<name>A0A2Z5G361_9BACT</name>
<dbReference type="AlphaFoldDB" id="A0A2Z5G361"/>
<accession>A0A2Z5G361</accession>
<proteinExistence type="predicted"/>
<keyword evidence="2" id="KW-1185">Reference proteome</keyword>